<dbReference type="GO" id="GO:0005773">
    <property type="term" value="C:vacuole"/>
    <property type="evidence" value="ECO:0007669"/>
    <property type="project" value="UniProtKB-ARBA"/>
</dbReference>
<feature type="compositionally biased region" description="Basic and acidic residues" evidence="2">
    <location>
        <begin position="266"/>
        <end position="276"/>
    </location>
</feature>
<dbReference type="InterPro" id="IPR000195">
    <property type="entry name" value="Rab-GAP-TBC_dom"/>
</dbReference>
<dbReference type="STRING" id="283909.R7U612"/>
<dbReference type="SMART" id="SM00164">
    <property type="entry name" value="TBC"/>
    <property type="match status" value="1"/>
</dbReference>
<protein>
    <recommendedName>
        <fullName evidence="3">Rab-GAP TBC domain-containing protein</fullName>
    </recommendedName>
</protein>
<dbReference type="GO" id="GO:0031267">
    <property type="term" value="F:small GTPase binding"/>
    <property type="evidence" value="ECO:0007669"/>
    <property type="project" value="TreeGrafter"/>
</dbReference>
<feature type="coiled-coil region" evidence="1">
    <location>
        <begin position="335"/>
        <end position="362"/>
    </location>
</feature>
<dbReference type="OMA" id="GQSARDH"/>
<name>R7U612_CAPTE</name>
<dbReference type="Gene3D" id="1.10.10.750">
    <property type="entry name" value="Ypt/Rab-GAP domain of gyp1p, domain 1"/>
    <property type="match status" value="1"/>
</dbReference>
<dbReference type="GO" id="GO:0016192">
    <property type="term" value="P:vesicle-mediated transport"/>
    <property type="evidence" value="ECO:0007669"/>
    <property type="project" value="UniProtKB-ARBA"/>
</dbReference>
<evidence type="ECO:0000313" key="4">
    <source>
        <dbReference type="EMBL" id="ELU01805.1"/>
    </source>
</evidence>
<evidence type="ECO:0000313" key="5">
    <source>
        <dbReference type="EnsemblMetazoa" id="CapteP224494"/>
    </source>
</evidence>
<dbReference type="GO" id="GO:0031410">
    <property type="term" value="C:cytoplasmic vesicle"/>
    <property type="evidence" value="ECO:0007669"/>
    <property type="project" value="UniProtKB-ARBA"/>
</dbReference>
<reference evidence="6" key="1">
    <citation type="submission" date="2012-12" db="EMBL/GenBank/DDBJ databases">
        <authorList>
            <person name="Hellsten U."/>
            <person name="Grimwood J."/>
            <person name="Chapman J.A."/>
            <person name="Shapiro H."/>
            <person name="Aerts A."/>
            <person name="Otillar R.P."/>
            <person name="Terry A.Y."/>
            <person name="Boore J.L."/>
            <person name="Simakov O."/>
            <person name="Marletaz F."/>
            <person name="Cho S.-J."/>
            <person name="Edsinger-Gonzales E."/>
            <person name="Havlak P."/>
            <person name="Kuo D.-H."/>
            <person name="Larsson T."/>
            <person name="Lv J."/>
            <person name="Arendt D."/>
            <person name="Savage R."/>
            <person name="Osoegawa K."/>
            <person name="de Jong P."/>
            <person name="Lindberg D.R."/>
            <person name="Seaver E.C."/>
            <person name="Weisblat D.A."/>
            <person name="Putnam N.H."/>
            <person name="Grigoriev I.V."/>
            <person name="Rokhsar D.S."/>
        </authorList>
    </citation>
    <scope>NUCLEOTIDE SEQUENCE</scope>
    <source>
        <strain evidence="6">I ESC-2004</strain>
    </source>
</reference>
<dbReference type="Pfam" id="PF00566">
    <property type="entry name" value="RabGAP-TBC"/>
    <property type="match status" value="1"/>
</dbReference>
<feature type="region of interest" description="Disordered" evidence="2">
    <location>
        <begin position="1"/>
        <end position="31"/>
    </location>
</feature>
<dbReference type="EMBL" id="AMQN01009118">
    <property type="status" value="NOT_ANNOTATED_CDS"/>
    <property type="molecule type" value="Genomic_DNA"/>
</dbReference>
<proteinExistence type="predicted"/>
<dbReference type="OrthoDB" id="294251at2759"/>
<sequence length="671" mass="74870">MHISERHQSPRLCHSPEEHQMDNSSSRLEARDLLVNGDPVGASGDAPLPCKTAEHQPGGVAPSENRLSAVIEHMPLLYLPNTKQLVSEDLSSDCKPIDDLCSPETCKTNPSLVAPSQVNAVSQNLSDEEDEQTHLTSEEMAEGLATKADISSFSSNSSEGTELSNTAVSVGDATENDENGFVEIALGPRNSFERSSQNSSLDSSIDDRSAVLPCMGAKPKKRGISEFLARGIFNRKSRDVPQAVPQSAPGWKLFGKVPPKPSPQKHPSEISEEYKSRQQTVQQCLSKATSSSSLHETVKKSDVDVASTTALILEQRPSGLPSKDPEEVLRHKLEYEQMVEAAKRKEQKAAKLKRKQLEKQRRLEDELSVSTSRKTRELWWNGIPSSVRGKVWKLAIGNDLNLTPELYEICLARAKDRIKLMREAAASGQYNSDTDSLCSFSDAVPSREGSLDLIRLDVSRTFPQLCIFQKGGPFNLPLQGLLGSYACYRPDVGYVQGMSFIAAVLLLNMEGDDAFICFSNLLNRPCQIAFFRLDEMLMKVYFDTYETFFKENLPKLFAHFKRLSITPDLYLIDWMFTLYAKSLPLDVASRVWDVFCRDGEEFLFRTALGILKLYEDTALGLDFIHLAQFLTKLPESMSCVELFKCIDRIHMSSDNGKFHQVLASFRETAES</sequence>
<dbReference type="InterPro" id="IPR050302">
    <property type="entry name" value="Rab_GAP_TBC_domain"/>
</dbReference>
<dbReference type="FunFam" id="1.10.8.270:FF:000008">
    <property type="entry name" value="Putative TBC1 domain family member 14"/>
    <property type="match status" value="1"/>
</dbReference>
<accession>R7U612</accession>
<gene>
    <name evidence="4" type="ORF">CAPTEDRAFT_224494</name>
</gene>
<dbReference type="PANTHER" id="PTHR47219">
    <property type="entry name" value="RAB GTPASE-ACTIVATING PROTEIN 1-LIKE"/>
    <property type="match status" value="1"/>
</dbReference>
<reference evidence="5" key="3">
    <citation type="submission" date="2015-06" db="UniProtKB">
        <authorList>
            <consortium name="EnsemblMetazoa"/>
        </authorList>
    </citation>
    <scope>IDENTIFICATION</scope>
</reference>
<feature type="domain" description="Rab-GAP TBC" evidence="3">
    <location>
        <begin position="382"/>
        <end position="599"/>
    </location>
</feature>
<dbReference type="Proteomes" id="UP000014760">
    <property type="component" value="Unassembled WGS sequence"/>
</dbReference>
<evidence type="ECO:0000313" key="6">
    <source>
        <dbReference type="Proteomes" id="UP000014760"/>
    </source>
</evidence>
<evidence type="ECO:0000256" key="1">
    <source>
        <dbReference type="SAM" id="Coils"/>
    </source>
</evidence>
<keyword evidence="6" id="KW-1185">Reference proteome</keyword>
<evidence type="ECO:0000259" key="3">
    <source>
        <dbReference type="PROSITE" id="PS50086"/>
    </source>
</evidence>
<evidence type="ECO:0000256" key="2">
    <source>
        <dbReference type="SAM" id="MobiDB-lite"/>
    </source>
</evidence>
<feature type="compositionally biased region" description="Basic and acidic residues" evidence="2">
    <location>
        <begin position="1"/>
        <end position="21"/>
    </location>
</feature>
<reference evidence="4 6" key="2">
    <citation type="journal article" date="2013" name="Nature">
        <title>Insights into bilaterian evolution from three spiralian genomes.</title>
        <authorList>
            <person name="Simakov O."/>
            <person name="Marletaz F."/>
            <person name="Cho S.J."/>
            <person name="Edsinger-Gonzales E."/>
            <person name="Havlak P."/>
            <person name="Hellsten U."/>
            <person name="Kuo D.H."/>
            <person name="Larsson T."/>
            <person name="Lv J."/>
            <person name="Arendt D."/>
            <person name="Savage R."/>
            <person name="Osoegawa K."/>
            <person name="de Jong P."/>
            <person name="Grimwood J."/>
            <person name="Chapman J.A."/>
            <person name="Shapiro H."/>
            <person name="Aerts A."/>
            <person name="Otillar R.P."/>
            <person name="Terry A.Y."/>
            <person name="Boore J.L."/>
            <person name="Grigoriev I.V."/>
            <person name="Lindberg D.R."/>
            <person name="Seaver E.C."/>
            <person name="Weisblat D.A."/>
            <person name="Putnam N.H."/>
            <person name="Rokhsar D.S."/>
        </authorList>
    </citation>
    <scope>NUCLEOTIDE SEQUENCE</scope>
    <source>
        <strain evidence="4 6">I ESC-2004</strain>
    </source>
</reference>
<feature type="region of interest" description="Disordered" evidence="2">
    <location>
        <begin position="186"/>
        <end position="205"/>
    </location>
</feature>
<dbReference type="SUPFAM" id="SSF47923">
    <property type="entry name" value="Ypt/Rab-GAP domain of gyp1p"/>
    <property type="match status" value="2"/>
</dbReference>
<dbReference type="PROSITE" id="PS50086">
    <property type="entry name" value="TBC_RABGAP"/>
    <property type="match status" value="1"/>
</dbReference>
<dbReference type="EnsemblMetazoa" id="CapteT224494">
    <property type="protein sequence ID" value="CapteP224494"/>
    <property type="gene ID" value="CapteG224494"/>
</dbReference>
<dbReference type="InterPro" id="IPR035969">
    <property type="entry name" value="Rab-GAP_TBC_sf"/>
</dbReference>
<dbReference type="AlphaFoldDB" id="R7U612"/>
<organism evidence="4">
    <name type="scientific">Capitella teleta</name>
    <name type="common">Polychaete worm</name>
    <dbReference type="NCBI Taxonomy" id="283909"/>
    <lineage>
        <taxon>Eukaryota</taxon>
        <taxon>Metazoa</taxon>
        <taxon>Spiralia</taxon>
        <taxon>Lophotrochozoa</taxon>
        <taxon>Annelida</taxon>
        <taxon>Polychaeta</taxon>
        <taxon>Sedentaria</taxon>
        <taxon>Scolecida</taxon>
        <taxon>Capitellidae</taxon>
        <taxon>Capitella</taxon>
    </lineage>
</organism>
<dbReference type="PANTHER" id="PTHR47219:SF15">
    <property type="entry name" value="TBC1 DOMAIN FAMILY MEMBER 12 ISOFORM X1"/>
    <property type="match status" value="1"/>
</dbReference>
<dbReference type="HOGENOM" id="CLU_015133_2_0_1"/>
<dbReference type="Gene3D" id="1.10.8.270">
    <property type="entry name" value="putative rabgap domain of human tbc1 domain family member 14 like domains"/>
    <property type="match status" value="1"/>
</dbReference>
<dbReference type="GO" id="GO:0005096">
    <property type="term" value="F:GTPase activator activity"/>
    <property type="evidence" value="ECO:0007669"/>
    <property type="project" value="TreeGrafter"/>
</dbReference>
<dbReference type="Gene3D" id="1.10.472.80">
    <property type="entry name" value="Ypt/Rab-GAP domain of gyp1p, domain 3"/>
    <property type="match status" value="1"/>
</dbReference>
<dbReference type="EMBL" id="KB304646">
    <property type="protein sequence ID" value="ELU01805.1"/>
    <property type="molecule type" value="Genomic_DNA"/>
</dbReference>
<keyword evidence="1" id="KW-0175">Coiled coil</keyword>
<feature type="region of interest" description="Disordered" evidence="2">
    <location>
        <begin position="238"/>
        <end position="278"/>
    </location>
</feature>
<dbReference type="FunFam" id="1.10.472.80:FF:000006">
    <property type="entry name" value="TBC1 domain family member 14"/>
    <property type="match status" value="1"/>
</dbReference>